<evidence type="ECO:0000313" key="1">
    <source>
        <dbReference type="EMBL" id="KAJ8050233.1"/>
    </source>
</evidence>
<dbReference type="Proteomes" id="UP001152320">
    <property type="component" value="Chromosome 1"/>
</dbReference>
<protein>
    <submittedName>
        <fullName evidence="1">Uncharacterized protein</fullName>
    </submittedName>
</protein>
<comment type="caution">
    <text evidence="1">The sequence shown here is derived from an EMBL/GenBank/DDBJ whole genome shotgun (WGS) entry which is preliminary data.</text>
</comment>
<dbReference type="EMBL" id="JAIZAY010000001">
    <property type="protein sequence ID" value="KAJ8050233.1"/>
    <property type="molecule type" value="Genomic_DNA"/>
</dbReference>
<gene>
    <name evidence="1" type="ORF">HOLleu_03355</name>
</gene>
<proteinExistence type="predicted"/>
<dbReference type="AlphaFoldDB" id="A0A9Q1HLV3"/>
<sequence length="67" mass="7475">MAKVMSVVCNSQEESDRVKEYDIQEKKHIKVSVSDAIPINSGSGNEEGIVNYMSTIMEYEFAEDSIA</sequence>
<accession>A0A9Q1HLV3</accession>
<organism evidence="1 2">
    <name type="scientific">Holothuria leucospilota</name>
    <name type="common">Black long sea cucumber</name>
    <name type="synonym">Mertensiothuria leucospilota</name>
    <dbReference type="NCBI Taxonomy" id="206669"/>
    <lineage>
        <taxon>Eukaryota</taxon>
        <taxon>Metazoa</taxon>
        <taxon>Echinodermata</taxon>
        <taxon>Eleutherozoa</taxon>
        <taxon>Echinozoa</taxon>
        <taxon>Holothuroidea</taxon>
        <taxon>Aspidochirotacea</taxon>
        <taxon>Aspidochirotida</taxon>
        <taxon>Holothuriidae</taxon>
        <taxon>Holothuria</taxon>
    </lineage>
</organism>
<keyword evidence="2" id="KW-1185">Reference proteome</keyword>
<reference evidence="1" key="1">
    <citation type="submission" date="2021-10" db="EMBL/GenBank/DDBJ databases">
        <title>Tropical sea cucumber genome reveals ecological adaptation and Cuvierian tubules defense mechanism.</title>
        <authorList>
            <person name="Chen T."/>
        </authorList>
    </citation>
    <scope>NUCLEOTIDE SEQUENCE</scope>
    <source>
        <strain evidence="1">Nanhai2018</strain>
        <tissue evidence="1">Muscle</tissue>
    </source>
</reference>
<name>A0A9Q1HLV3_HOLLE</name>
<evidence type="ECO:0000313" key="2">
    <source>
        <dbReference type="Proteomes" id="UP001152320"/>
    </source>
</evidence>